<dbReference type="Proteomes" id="UP000823821">
    <property type="component" value="Unassembled WGS sequence"/>
</dbReference>
<evidence type="ECO:0000313" key="2">
    <source>
        <dbReference type="Proteomes" id="UP000823821"/>
    </source>
</evidence>
<evidence type="ECO:0000313" key="1">
    <source>
        <dbReference type="EMBL" id="HJA79481.1"/>
    </source>
</evidence>
<dbReference type="AlphaFoldDB" id="A0A9D2HMK5"/>
<protein>
    <recommendedName>
        <fullName evidence="3">Acyl carrier protein</fullName>
    </recommendedName>
</protein>
<dbReference type="InterPro" id="IPR036736">
    <property type="entry name" value="ACP-like_sf"/>
</dbReference>
<name>A0A9D2HMK5_9BACT</name>
<dbReference type="Gene3D" id="1.10.1200.10">
    <property type="entry name" value="ACP-like"/>
    <property type="match status" value="1"/>
</dbReference>
<reference evidence="1" key="1">
    <citation type="journal article" date="2021" name="PeerJ">
        <title>Extensive microbial diversity within the chicken gut microbiome revealed by metagenomics and culture.</title>
        <authorList>
            <person name="Gilroy R."/>
            <person name="Ravi A."/>
            <person name="Getino M."/>
            <person name="Pursley I."/>
            <person name="Horton D.L."/>
            <person name="Alikhan N.F."/>
            <person name="Baker D."/>
            <person name="Gharbi K."/>
            <person name="Hall N."/>
            <person name="Watson M."/>
            <person name="Adriaenssens E.M."/>
            <person name="Foster-Nyarko E."/>
            <person name="Jarju S."/>
            <person name="Secka A."/>
            <person name="Antonio M."/>
            <person name="Oren A."/>
            <person name="Chaudhuri R.R."/>
            <person name="La Ragione R."/>
            <person name="Hildebrand F."/>
            <person name="Pallen M.J."/>
        </authorList>
    </citation>
    <scope>NUCLEOTIDE SEQUENCE</scope>
    <source>
        <strain evidence="1">5032</strain>
    </source>
</reference>
<reference evidence="1" key="2">
    <citation type="submission" date="2021-04" db="EMBL/GenBank/DDBJ databases">
        <authorList>
            <person name="Gilroy R."/>
        </authorList>
    </citation>
    <scope>NUCLEOTIDE SEQUENCE</scope>
    <source>
        <strain evidence="1">5032</strain>
    </source>
</reference>
<dbReference type="SUPFAM" id="SSF47336">
    <property type="entry name" value="ACP-like"/>
    <property type="match status" value="1"/>
</dbReference>
<comment type="caution">
    <text evidence="1">The sequence shown here is derived from an EMBL/GenBank/DDBJ whole genome shotgun (WGS) entry which is preliminary data.</text>
</comment>
<evidence type="ECO:0008006" key="3">
    <source>
        <dbReference type="Google" id="ProtNLM"/>
    </source>
</evidence>
<accession>A0A9D2HMK5</accession>
<organism evidence="1 2">
    <name type="scientific">Candidatus Desulfovibrio intestinavium</name>
    <dbReference type="NCBI Taxonomy" id="2838534"/>
    <lineage>
        <taxon>Bacteria</taxon>
        <taxon>Pseudomonadati</taxon>
        <taxon>Thermodesulfobacteriota</taxon>
        <taxon>Desulfovibrionia</taxon>
        <taxon>Desulfovibrionales</taxon>
        <taxon>Desulfovibrionaceae</taxon>
        <taxon>Desulfovibrio</taxon>
    </lineage>
</organism>
<sequence length="125" mass="13332">MKSLTHAAALEAVKAIVADIFECDPASLHETTRLMTDLPCESVDLLEISIRLGQACHIAVDDETAFLRSVRLWAADGPQALAAACPHLPEARREEIRLQVSASPALSPLSLGDLAHYATYAAAQG</sequence>
<gene>
    <name evidence="1" type="ORF">H9784_07970</name>
</gene>
<dbReference type="EMBL" id="DWZD01000045">
    <property type="protein sequence ID" value="HJA79481.1"/>
    <property type="molecule type" value="Genomic_DNA"/>
</dbReference>
<proteinExistence type="predicted"/>